<evidence type="ECO:0008006" key="4">
    <source>
        <dbReference type="Google" id="ProtNLM"/>
    </source>
</evidence>
<dbReference type="HOGENOM" id="CLU_539271_0_0_1"/>
<name>V9FRI4_PHYNI</name>
<dbReference type="OrthoDB" id="93028at2759"/>
<feature type="region of interest" description="Disordered" evidence="1">
    <location>
        <begin position="278"/>
        <end position="302"/>
    </location>
</feature>
<feature type="non-terminal residue" evidence="2">
    <location>
        <position position="1"/>
    </location>
</feature>
<evidence type="ECO:0000313" key="2">
    <source>
        <dbReference type="EMBL" id="ETI54074.1"/>
    </source>
</evidence>
<dbReference type="AlphaFoldDB" id="V9FRI4"/>
<sequence>IVFDKPRLQPKHALRAGLPALSAHPMAQQWATTGEHGSAPVSDPPTLRTPENMFRMKGAHKPQMWDFIRLVRKDEYSHIPQDDLISDNAKGAHCLKCGVNIPYTKGTTNYVRYHMATRHPGHMLTSRPTRNSRALSSHSSALQATPLSQPVTHQNLVAGERLYDPESDPTIPRTPENMFRMKGAHKPQMWDFIRLVRKDECAHIPQDNLVSDNAVSAHCLKCGKNIPYSKGNTNKVKQHMKVRHADHLSAARPSLRLTNSLTRPNVLETIPSHQTQVMTTEQSSADVVEVPRDPTIPRTPENMFRMKGAHKPELWDFIRLVRKDEFSGVAKDDLISDNAKSAHCLKCGVDIPYKKGLTNNVKSHMAIKHSRHLEAAQERRETHKSGVSFATQRRPSTIPPRCQEVIQAPVPEVVEISVSPDRPEAKAIAPAQQAHVNKLLATWLAQSRRPLSNAEDVNLVAYLKHVSEAFGGVKMKMPSQVQLRAIVMDIDDQYLPHTDLQRSFQP</sequence>
<dbReference type="EMBL" id="ANIZ01000576">
    <property type="protein sequence ID" value="ETI54074.1"/>
    <property type="molecule type" value="Genomic_DNA"/>
</dbReference>
<dbReference type="Proteomes" id="UP000018721">
    <property type="component" value="Unassembled WGS sequence"/>
</dbReference>
<accession>V9FRI4</accession>
<keyword evidence="3" id="KW-1185">Reference proteome</keyword>
<proteinExistence type="predicted"/>
<comment type="caution">
    <text evidence="2">The sequence shown here is derived from an EMBL/GenBank/DDBJ whole genome shotgun (WGS) entry which is preliminary data.</text>
</comment>
<organism evidence="2 3">
    <name type="scientific">Phytophthora nicotianae P1569</name>
    <dbReference type="NCBI Taxonomy" id="1317065"/>
    <lineage>
        <taxon>Eukaryota</taxon>
        <taxon>Sar</taxon>
        <taxon>Stramenopiles</taxon>
        <taxon>Oomycota</taxon>
        <taxon>Peronosporomycetes</taxon>
        <taxon>Peronosporales</taxon>
        <taxon>Peronosporaceae</taxon>
        <taxon>Phytophthora</taxon>
    </lineage>
</organism>
<reference evidence="2 3" key="1">
    <citation type="submission" date="2013-11" db="EMBL/GenBank/DDBJ databases">
        <title>The Genome Sequence of Phytophthora parasitica P1569.</title>
        <authorList>
            <consortium name="The Broad Institute Genomics Platform"/>
            <person name="Russ C."/>
            <person name="Tyler B."/>
            <person name="Panabieres F."/>
            <person name="Shan W."/>
            <person name="Tripathy S."/>
            <person name="Grunwald N."/>
            <person name="Machado M."/>
            <person name="Johnson C.S."/>
            <person name="Arredondo F."/>
            <person name="Hong C."/>
            <person name="Coffey M."/>
            <person name="Young S.K."/>
            <person name="Zeng Q."/>
            <person name="Gargeya S."/>
            <person name="Fitzgerald M."/>
            <person name="Abouelleil A."/>
            <person name="Alvarado L."/>
            <person name="Chapman S.B."/>
            <person name="Gainer-Dewar J."/>
            <person name="Goldberg J."/>
            <person name="Griggs A."/>
            <person name="Gujja S."/>
            <person name="Hansen M."/>
            <person name="Howarth C."/>
            <person name="Imamovic A."/>
            <person name="Ireland A."/>
            <person name="Larimer J."/>
            <person name="McCowan C."/>
            <person name="Murphy C."/>
            <person name="Pearson M."/>
            <person name="Poon T.W."/>
            <person name="Priest M."/>
            <person name="Roberts A."/>
            <person name="Saif S."/>
            <person name="Shea T."/>
            <person name="Sykes S."/>
            <person name="Wortman J."/>
            <person name="Nusbaum C."/>
            <person name="Birren B."/>
        </authorList>
    </citation>
    <scope>NUCLEOTIDE SEQUENCE [LARGE SCALE GENOMIC DNA]</scope>
    <source>
        <strain evidence="2 3">P1569</strain>
    </source>
</reference>
<protein>
    <recommendedName>
        <fullName evidence="4">BED-type domain-containing protein</fullName>
    </recommendedName>
</protein>
<dbReference type="eggNOG" id="KOG1121">
    <property type="taxonomic scope" value="Eukaryota"/>
</dbReference>
<gene>
    <name evidence="2" type="ORF">F443_03068</name>
</gene>
<evidence type="ECO:0000256" key="1">
    <source>
        <dbReference type="SAM" id="MobiDB-lite"/>
    </source>
</evidence>
<evidence type="ECO:0000313" key="3">
    <source>
        <dbReference type="Proteomes" id="UP000018721"/>
    </source>
</evidence>